<evidence type="ECO:0000256" key="12">
    <source>
        <dbReference type="SAM" id="MobiDB-lite"/>
    </source>
</evidence>
<dbReference type="Gene3D" id="3.30.260.10">
    <property type="entry name" value="TCP-1-like chaperonin intermediate domain"/>
    <property type="match status" value="1"/>
</dbReference>
<reference evidence="14 15" key="1">
    <citation type="journal article" date="2015" name="Proc. Natl. Acad. Sci. U.S.A.">
        <title>The resurrection genome of Boea hygrometrica: A blueprint for survival of dehydration.</title>
        <authorList>
            <person name="Xiao L."/>
            <person name="Yang G."/>
            <person name="Zhang L."/>
            <person name="Yang X."/>
            <person name="Zhao S."/>
            <person name="Ji Z."/>
            <person name="Zhou Q."/>
            <person name="Hu M."/>
            <person name="Wang Y."/>
            <person name="Chen M."/>
            <person name="Xu Y."/>
            <person name="Jin H."/>
            <person name="Xiao X."/>
            <person name="Hu G."/>
            <person name="Bao F."/>
            <person name="Hu Y."/>
            <person name="Wan P."/>
            <person name="Li L."/>
            <person name="Deng X."/>
            <person name="Kuang T."/>
            <person name="Xiang C."/>
            <person name="Zhu J.K."/>
            <person name="Oliver M.J."/>
            <person name="He Y."/>
        </authorList>
    </citation>
    <scope>NUCLEOTIDE SEQUENCE [LARGE SCALE GENOMIC DNA]</scope>
    <source>
        <strain evidence="15">cv. XS01</strain>
    </source>
</reference>
<dbReference type="Proteomes" id="UP000250235">
    <property type="component" value="Unassembled WGS sequence"/>
</dbReference>
<evidence type="ECO:0000256" key="5">
    <source>
        <dbReference type="ARBA" id="ARBA00022728"/>
    </source>
</evidence>
<evidence type="ECO:0000256" key="4">
    <source>
        <dbReference type="ARBA" id="ARBA00022664"/>
    </source>
</evidence>
<feature type="domain" description="RRM" evidence="13">
    <location>
        <begin position="175"/>
        <end position="239"/>
    </location>
</feature>
<dbReference type="PROSITE" id="PS50102">
    <property type="entry name" value="RRM"/>
    <property type="match status" value="1"/>
</dbReference>
<comment type="subcellular location">
    <subcellularLocation>
        <location evidence="1">Nucleus speckle</location>
    </subcellularLocation>
    <subcellularLocation>
        <location evidence="2">Nucleus</location>
        <location evidence="2">Nucleoplasm</location>
    </subcellularLocation>
</comment>
<dbReference type="InterPro" id="IPR000504">
    <property type="entry name" value="RRM_dom"/>
</dbReference>
<sequence>MGGRKDPTRHNGINNSTPSSTPRQATPSPAYGVNRGNDDRLNEVAGDGTTYATVLTQAIFAEGCKLVAASMNAMDLRRGISMAVDAVVTNLKNRARIISTSEEIAQVGTISANGEREIALKESEVEDLFYKYGRILDIELKIPPRTPCYSFVEFQSCHGRCADGGRYGIPRHSDYRVVVRGFPSSASWQDLKDHMRKAGDVCFAEVYRYSEGAYGLVDYTNYEDMKHAIRKLDDKEFKNPWTRTYISPYFVTNQKNHKWKDVTAFRPVSRIQNWGQGRF</sequence>
<dbReference type="GO" id="GO:0016607">
    <property type="term" value="C:nuclear speck"/>
    <property type="evidence" value="ECO:0007669"/>
    <property type="project" value="UniProtKB-SubCell"/>
</dbReference>
<gene>
    <name evidence="14" type="ORF">F511_45005</name>
</gene>
<evidence type="ECO:0000256" key="1">
    <source>
        <dbReference type="ARBA" id="ARBA00004324"/>
    </source>
</evidence>
<feature type="region of interest" description="Disordered" evidence="12">
    <location>
        <begin position="1"/>
        <end position="39"/>
    </location>
</feature>
<feature type="compositionally biased region" description="Polar residues" evidence="12">
    <location>
        <begin position="11"/>
        <end position="27"/>
    </location>
</feature>
<dbReference type="GO" id="GO:0006397">
    <property type="term" value="P:mRNA processing"/>
    <property type="evidence" value="ECO:0007669"/>
    <property type="project" value="UniProtKB-KW"/>
</dbReference>
<keyword evidence="6" id="KW-0677">Repeat</keyword>
<evidence type="ECO:0000259" key="13">
    <source>
        <dbReference type="PROSITE" id="PS50102"/>
    </source>
</evidence>
<evidence type="ECO:0000256" key="7">
    <source>
        <dbReference type="ARBA" id="ARBA00022884"/>
    </source>
</evidence>
<dbReference type="Gene3D" id="3.30.70.330">
    <property type="match status" value="1"/>
</dbReference>
<dbReference type="Pfam" id="PF00076">
    <property type="entry name" value="RRM_1"/>
    <property type="match status" value="1"/>
</dbReference>
<dbReference type="OrthoDB" id="1099063at2759"/>
<dbReference type="GO" id="GO:0008380">
    <property type="term" value="P:RNA splicing"/>
    <property type="evidence" value="ECO:0007669"/>
    <property type="project" value="UniProtKB-KW"/>
</dbReference>
<dbReference type="InterPro" id="IPR050374">
    <property type="entry name" value="RRT5_SRSF_SR"/>
</dbReference>
<dbReference type="SUPFAM" id="SSF54928">
    <property type="entry name" value="RNA-binding domain, RBD"/>
    <property type="match status" value="1"/>
</dbReference>
<dbReference type="InterPro" id="IPR027413">
    <property type="entry name" value="GROEL-like_equatorial_sf"/>
</dbReference>
<dbReference type="FunFam" id="3.30.70.330:FF:000062">
    <property type="entry name" value="serine/arginine-rich splicing factor SR34A-like"/>
    <property type="match status" value="1"/>
</dbReference>
<dbReference type="EMBL" id="KV025418">
    <property type="protein sequence ID" value="KZV13815.1"/>
    <property type="molecule type" value="Genomic_DNA"/>
</dbReference>
<dbReference type="GO" id="GO:0005681">
    <property type="term" value="C:spliceosomal complex"/>
    <property type="evidence" value="ECO:0007669"/>
    <property type="project" value="UniProtKB-KW"/>
</dbReference>
<evidence type="ECO:0000256" key="8">
    <source>
        <dbReference type="ARBA" id="ARBA00023187"/>
    </source>
</evidence>
<protein>
    <recommendedName>
        <fullName evidence="13">RRM domain-containing protein</fullName>
    </recommendedName>
</protein>
<evidence type="ECO:0000256" key="11">
    <source>
        <dbReference type="PROSITE-ProRule" id="PRU00176"/>
    </source>
</evidence>
<dbReference type="AlphaFoldDB" id="A0A2Z7A4D6"/>
<evidence type="ECO:0000256" key="3">
    <source>
        <dbReference type="ARBA" id="ARBA00022553"/>
    </source>
</evidence>
<evidence type="ECO:0000256" key="9">
    <source>
        <dbReference type="ARBA" id="ARBA00023242"/>
    </source>
</evidence>
<evidence type="ECO:0000256" key="10">
    <source>
        <dbReference type="ARBA" id="ARBA00061121"/>
    </source>
</evidence>
<dbReference type="Gene3D" id="1.10.560.10">
    <property type="entry name" value="GroEL-like equatorial domain"/>
    <property type="match status" value="1"/>
</dbReference>
<accession>A0A2Z7A4D6</accession>
<keyword evidence="9" id="KW-0539">Nucleus</keyword>
<keyword evidence="5" id="KW-0747">Spliceosome</keyword>
<name>A0A2Z7A4D6_9LAMI</name>
<dbReference type="SMART" id="SM00360">
    <property type="entry name" value="RRM"/>
    <property type="match status" value="1"/>
</dbReference>
<keyword evidence="15" id="KW-1185">Reference proteome</keyword>
<evidence type="ECO:0000313" key="14">
    <source>
        <dbReference type="EMBL" id="KZV13815.1"/>
    </source>
</evidence>
<dbReference type="PANTHER" id="PTHR23003:SF62">
    <property type="entry name" value="SERINE_ARGININE (SR)-TYPE SHUTTLING MRNA BINDING PROTEIN NPL3"/>
    <property type="match status" value="1"/>
</dbReference>
<keyword evidence="4" id="KW-0507">mRNA processing</keyword>
<dbReference type="InterPro" id="IPR035979">
    <property type="entry name" value="RBD_domain_sf"/>
</dbReference>
<keyword evidence="3" id="KW-0597">Phosphoprotein</keyword>
<keyword evidence="8" id="KW-0508">mRNA splicing</keyword>
<proteinExistence type="inferred from homology"/>
<evidence type="ECO:0000313" key="15">
    <source>
        <dbReference type="Proteomes" id="UP000250235"/>
    </source>
</evidence>
<dbReference type="InterPro" id="IPR012677">
    <property type="entry name" value="Nucleotide-bd_a/b_plait_sf"/>
</dbReference>
<comment type="similarity">
    <text evidence="10">Belongs to the splicing factor SR family. SR subfamily.</text>
</comment>
<dbReference type="InterPro" id="IPR027410">
    <property type="entry name" value="TCP-1-like_intermed_sf"/>
</dbReference>
<evidence type="ECO:0000256" key="2">
    <source>
        <dbReference type="ARBA" id="ARBA00004642"/>
    </source>
</evidence>
<dbReference type="SUPFAM" id="SSF48592">
    <property type="entry name" value="GroEL equatorial domain-like"/>
    <property type="match status" value="1"/>
</dbReference>
<organism evidence="14 15">
    <name type="scientific">Dorcoceras hygrometricum</name>
    <dbReference type="NCBI Taxonomy" id="472368"/>
    <lineage>
        <taxon>Eukaryota</taxon>
        <taxon>Viridiplantae</taxon>
        <taxon>Streptophyta</taxon>
        <taxon>Embryophyta</taxon>
        <taxon>Tracheophyta</taxon>
        <taxon>Spermatophyta</taxon>
        <taxon>Magnoliopsida</taxon>
        <taxon>eudicotyledons</taxon>
        <taxon>Gunneridae</taxon>
        <taxon>Pentapetalae</taxon>
        <taxon>asterids</taxon>
        <taxon>lamiids</taxon>
        <taxon>Lamiales</taxon>
        <taxon>Gesneriaceae</taxon>
        <taxon>Didymocarpoideae</taxon>
        <taxon>Trichosporeae</taxon>
        <taxon>Loxocarpinae</taxon>
        <taxon>Dorcoceras</taxon>
    </lineage>
</organism>
<keyword evidence="7 11" id="KW-0694">RNA-binding</keyword>
<dbReference type="GO" id="GO:0005737">
    <property type="term" value="C:cytoplasm"/>
    <property type="evidence" value="ECO:0007669"/>
    <property type="project" value="TreeGrafter"/>
</dbReference>
<dbReference type="GO" id="GO:0003729">
    <property type="term" value="F:mRNA binding"/>
    <property type="evidence" value="ECO:0007669"/>
    <property type="project" value="TreeGrafter"/>
</dbReference>
<dbReference type="PANTHER" id="PTHR23003">
    <property type="entry name" value="RNA RECOGNITION MOTIF RRM DOMAIN CONTAINING PROTEIN"/>
    <property type="match status" value="1"/>
</dbReference>
<evidence type="ECO:0000256" key="6">
    <source>
        <dbReference type="ARBA" id="ARBA00022737"/>
    </source>
</evidence>